<evidence type="ECO:0000313" key="2">
    <source>
        <dbReference type="EMBL" id="ORE11406.1"/>
    </source>
</evidence>
<protein>
    <submittedName>
        <fullName evidence="2">Uncharacterized protein</fullName>
    </submittedName>
</protein>
<dbReference type="EMBL" id="KV921857">
    <property type="protein sequence ID" value="ORE11406.1"/>
    <property type="molecule type" value="Genomic_DNA"/>
</dbReference>
<gene>
    <name evidence="2" type="ORF">BCV72DRAFT_105777</name>
</gene>
<dbReference type="OrthoDB" id="2555434at2759"/>
<name>A0A1X0RHC6_RHIZD</name>
<reference evidence="2" key="1">
    <citation type="journal article" date="2016" name="Proc. Natl. Acad. Sci. U.S.A.">
        <title>Lipid metabolic changes in an early divergent fungus govern the establishment of a mutualistic symbiosis with endobacteria.</title>
        <authorList>
            <person name="Lastovetsky O.A."/>
            <person name="Gaspar M.L."/>
            <person name="Mondo S.J."/>
            <person name="LaButti K.M."/>
            <person name="Sandor L."/>
            <person name="Grigoriev I.V."/>
            <person name="Henry S.A."/>
            <person name="Pawlowska T.E."/>
        </authorList>
    </citation>
    <scope>NUCLEOTIDE SEQUENCE [LARGE SCALE GENOMIC DNA]</scope>
    <source>
        <strain evidence="2">ATCC 52814</strain>
    </source>
</reference>
<evidence type="ECO:0000256" key="1">
    <source>
        <dbReference type="SAM" id="Phobius"/>
    </source>
</evidence>
<keyword evidence="1" id="KW-0812">Transmembrane</keyword>
<dbReference type="AlphaFoldDB" id="A0A1X0RHC6"/>
<sequence length="51" mass="5960">MLVIALWRRRTSFDVFDPTIPFKTSGDWVLLTTVVTMFAYIVLLVLLWNLS</sequence>
<keyword evidence="1" id="KW-0472">Membrane</keyword>
<feature type="transmembrane region" description="Helical" evidence="1">
    <location>
        <begin position="28"/>
        <end position="50"/>
    </location>
</feature>
<organism evidence="2">
    <name type="scientific">Rhizopus microsporus var. microsporus</name>
    <dbReference type="NCBI Taxonomy" id="86635"/>
    <lineage>
        <taxon>Eukaryota</taxon>
        <taxon>Fungi</taxon>
        <taxon>Fungi incertae sedis</taxon>
        <taxon>Mucoromycota</taxon>
        <taxon>Mucoromycotina</taxon>
        <taxon>Mucoromycetes</taxon>
        <taxon>Mucorales</taxon>
        <taxon>Mucorineae</taxon>
        <taxon>Rhizopodaceae</taxon>
        <taxon>Rhizopus</taxon>
    </lineage>
</organism>
<dbReference type="VEuPathDB" id="FungiDB:BCV72DRAFT_105777"/>
<accession>A0A1X0RHC6</accession>
<proteinExistence type="predicted"/>
<keyword evidence="1" id="KW-1133">Transmembrane helix</keyword>
<dbReference type="Proteomes" id="UP000242414">
    <property type="component" value="Unassembled WGS sequence"/>
</dbReference>